<name>A0A7K1GN60_9FLAO</name>
<dbReference type="Pfam" id="PF14091">
    <property type="entry name" value="DUF4269"/>
    <property type="match status" value="1"/>
</dbReference>
<proteinExistence type="predicted"/>
<dbReference type="OrthoDB" id="6402248at2"/>
<protein>
    <submittedName>
        <fullName evidence="1">DUF4269 domain-containing protein</fullName>
    </submittedName>
</protein>
<keyword evidence="2" id="KW-1185">Reference proteome</keyword>
<gene>
    <name evidence="1" type="ORF">GJV77_10270</name>
</gene>
<accession>A0A7K1GN60</accession>
<dbReference type="RefSeq" id="WP_155036267.1">
    <property type="nucleotide sequence ID" value="NZ_JAYMMG010000006.1"/>
</dbReference>
<organism evidence="1 2">
    <name type="scientific">Myroides pelagicus</name>
    <dbReference type="NCBI Taxonomy" id="270914"/>
    <lineage>
        <taxon>Bacteria</taxon>
        <taxon>Pseudomonadati</taxon>
        <taxon>Bacteroidota</taxon>
        <taxon>Flavobacteriia</taxon>
        <taxon>Flavobacteriales</taxon>
        <taxon>Flavobacteriaceae</taxon>
        <taxon>Myroides</taxon>
    </lineage>
</organism>
<reference evidence="1 2" key="1">
    <citation type="journal article" date="2006" name="Int. J. Syst. Evol. Microbiol.">
        <title>Myroides pelagicus sp. nov., isolated from seawater in Thailand.</title>
        <authorList>
            <person name="Yoon J."/>
            <person name="Maneerat S."/>
            <person name="Kawai F."/>
            <person name="Yokota A."/>
        </authorList>
    </citation>
    <scope>NUCLEOTIDE SEQUENCE [LARGE SCALE GENOMIC DNA]</scope>
    <source>
        <strain evidence="1 2">SM1T</strain>
    </source>
</reference>
<dbReference type="Proteomes" id="UP000488936">
    <property type="component" value="Unassembled WGS sequence"/>
</dbReference>
<comment type="caution">
    <text evidence="1">The sequence shown here is derived from an EMBL/GenBank/DDBJ whole genome shotgun (WGS) entry which is preliminary data.</text>
</comment>
<evidence type="ECO:0000313" key="2">
    <source>
        <dbReference type="Proteomes" id="UP000488936"/>
    </source>
</evidence>
<evidence type="ECO:0000313" key="1">
    <source>
        <dbReference type="EMBL" id="MTH30281.1"/>
    </source>
</evidence>
<sequence length="174" mass="19549">MNFRDLSYLQTGTAVQQEIYQLLDTHQVMQILAIHDPVLIGTYPIDIAIASSDLDICCTYQDKVSFISLVNRYFGHYPGYQVREKQACGEAAVVVGFFIGTYEVELFAQSIPVESQNGYRHMLVEHQLLVQQGEAFKQAIIALKEAGLKTEPAFAKLLNLQGDPYEALLQFGQK</sequence>
<dbReference type="AlphaFoldDB" id="A0A7K1GN60"/>
<dbReference type="InterPro" id="IPR025365">
    <property type="entry name" value="DUF4269"/>
</dbReference>
<dbReference type="EMBL" id="WMJY01000022">
    <property type="protein sequence ID" value="MTH30281.1"/>
    <property type="molecule type" value="Genomic_DNA"/>
</dbReference>